<keyword evidence="5" id="KW-1185">Reference proteome</keyword>
<dbReference type="InterPro" id="IPR050776">
    <property type="entry name" value="Ank_Repeat/CDKN_Inhibitor"/>
</dbReference>
<keyword evidence="1" id="KW-0677">Repeat</keyword>
<feature type="repeat" description="ANK" evidence="3">
    <location>
        <begin position="108"/>
        <end position="140"/>
    </location>
</feature>
<reference evidence="4" key="1">
    <citation type="submission" date="2023-06" db="EMBL/GenBank/DDBJ databases">
        <title>Genome-scale phylogeny and comparative genomics of the fungal order Sordariales.</title>
        <authorList>
            <consortium name="Lawrence Berkeley National Laboratory"/>
            <person name="Hensen N."/>
            <person name="Bonometti L."/>
            <person name="Westerberg I."/>
            <person name="Brannstrom I.O."/>
            <person name="Guillou S."/>
            <person name="Cros-Aarteil S."/>
            <person name="Calhoun S."/>
            <person name="Haridas S."/>
            <person name="Kuo A."/>
            <person name="Mondo S."/>
            <person name="Pangilinan J."/>
            <person name="Riley R."/>
            <person name="LaButti K."/>
            <person name="Andreopoulos B."/>
            <person name="Lipzen A."/>
            <person name="Chen C."/>
            <person name="Yanf M."/>
            <person name="Daum C."/>
            <person name="Ng V."/>
            <person name="Clum A."/>
            <person name="Steindorff A."/>
            <person name="Ohm R."/>
            <person name="Martin F."/>
            <person name="Silar P."/>
            <person name="Natvig D."/>
            <person name="Lalanne C."/>
            <person name="Gautier V."/>
            <person name="Ament-velasquez S.L."/>
            <person name="Kruys A."/>
            <person name="Hutchinson M.I."/>
            <person name="Powell A.J."/>
            <person name="Barry K."/>
            <person name="Miller A.N."/>
            <person name="Grigoriev I.V."/>
            <person name="Debuchy R."/>
            <person name="Gladieux P."/>
            <person name="Thoren M.H."/>
            <person name="Johannesson H."/>
        </authorList>
    </citation>
    <scope>NUCLEOTIDE SEQUENCE</scope>
    <source>
        <strain evidence="4">SMH2392-1A</strain>
    </source>
</reference>
<evidence type="ECO:0000256" key="1">
    <source>
        <dbReference type="ARBA" id="ARBA00022737"/>
    </source>
</evidence>
<dbReference type="SMART" id="SM00248">
    <property type="entry name" value="ANK"/>
    <property type="match status" value="2"/>
</dbReference>
<keyword evidence="2 3" id="KW-0040">ANK repeat</keyword>
<dbReference type="GeneID" id="85317984"/>
<protein>
    <submittedName>
        <fullName evidence="4">Ankyrin repeat-containing domain protein</fullName>
    </submittedName>
</protein>
<sequence length="230" mass="24004">MQAWADNDTDKNLIRAIFPAPLDLDRRRFSKLHLSVLGIHHAAIDALLLSDPALLLSDPALLLSDPALLDAQDRHGRAAAHWAAWKGDVSTLTKLLSHGASPNLADTRGPTPLHYACMTGLAACTAALVAAGADLNSADHLGITPLLGLPLGTCRADALTAGGLTPLETLRQRGRVTKELIEVFGALLVKAGWGARGVVLSGFLGTEDESESEAGSEGDVFVLADEGADV</sequence>
<dbReference type="RefSeq" id="XP_060295354.1">
    <property type="nucleotide sequence ID" value="XM_060434714.1"/>
</dbReference>
<dbReference type="EMBL" id="JAUIRO010000005">
    <property type="protein sequence ID" value="KAK0714032.1"/>
    <property type="molecule type" value="Genomic_DNA"/>
</dbReference>
<evidence type="ECO:0000256" key="2">
    <source>
        <dbReference type="ARBA" id="ARBA00023043"/>
    </source>
</evidence>
<organism evidence="4 5">
    <name type="scientific">Lasiosphaeria miniovina</name>
    <dbReference type="NCBI Taxonomy" id="1954250"/>
    <lineage>
        <taxon>Eukaryota</taxon>
        <taxon>Fungi</taxon>
        <taxon>Dikarya</taxon>
        <taxon>Ascomycota</taxon>
        <taxon>Pezizomycotina</taxon>
        <taxon>Sordariomycetes</taxon>
        <taxon>Sordariomycetidae</taxon>
        <taxon>Sordariales</taxon>
        <taxon>Lasiosphaeriaceae</taxon>
        <taxon>Lasiosphaeria</taxon>
    </lineage>
</organism>
<dbReference type="Gene3D" id="1.25.40.20">
    <property type="entry name" value="Ankyrin repeat-containing domain"/>
    <property type="match status" value="2"/>
</dbReference>
<dbReference type="PANTHER" id="PTHR24201">
    <property type="entry name" value="ANK_REP_REGION DOMAIN-CONTAINING PROTEIN"/>
    <property type="match status" value="1"/>
</dbReference>
<evidence type="ECO:0000313" key="4">
    <source>
        <dbReference type="EMBL" id="KAK0714032.1"/>
    </source>
</evidence>
<feature type="repeat" description="ANK" evidence="3">
    <location>
        <begin position="75"/>
        <end position="107"/>
    </location>
</feature>
<proteinExistence type="predicted"/>
<dbReference type="PROSITE" id="PS50088">
    <property type="entry name" value="ANK_REPEAT"/>
    <property type="match status" value="2"/>
</dbReference>
<dbReference type="InterPro" id="IPR036770">
    <property type="entry name" value="Ankyrin_rpt-contain_sf"/>
</dbReference>
<evidence type="ECO:0000313" key="5">
    <source>
        <dbReference type="Proteomes" id="UP001172101"/>
    </source>
</evidence>
<accession>A0AA40ADY7</accession>
<dbReference type="Pfam" id="PF12796">
    <property type="entry name" value="Ank_2"/>
    <property type="match status" value="1"/>
</dbReference>
<name>A0AA40ADY7_9PEZI</name>
<dbReference type="PROSITE" id="PS50297">
    <property type="entry name" value="ANK_REP_REGION"/>
    <property type="match status" value="2"/>
</dbReference>
<evidence type="ECO:0000256" key="3">
    <source>
        <dbReference type="PROSITE-ProRule" id="PRU00023"/>
    </source>
</evidence>
<dbReference type="PANTHER" id="PTHR24201:SF15">
    <property type="entry name" value="ANKYRIN REPEAT DOMAIN-CONTAINING PROTEIN 66"/>
    <property type="match status" value="1"/>
</dbReference>
<gene>
    <name evidence="4" type="ORF">B0T26DRAFT_383836</name>
</gene>
<dbReference type="Proteomes" id="UP001172101">
    <property type="component" value="Unassembled WGS sequence"/>
</dbReference>
<dbReference type="InterPro" id="IPR002110">
    <property type="entry name" value="Ankyrin_rpt"/>
</dbReference>
<dbReference type="SUPFAM" id="SSF48403">
    <property type="entry name" value="Ankyrin repeat"/>
    <property type="match status" value="1"/>
</dbReference>
<comment type="caution">
    <text evidence="4">The sequence shown here is derived from an EMBL/GenBank/DDBJ whole genome shotgun (WGS) entry which is preliminary data.</text>
</comment>
<dbReference type="AlphaFoldDB" id="A0AA40ADY7"/>